<evidence type="ECO:0000256" key="5">
    <source>
        <dbReference type="ARBA" id="ARBA00022989"/>
    </source>
</evidence>
<keyword evidence="9" id="KW-1185">Reference proteome</keyword>
<dbReference type="Pfam" id="PF03994">
    <property type="entry name" value="DUF350"/>
    <property type="match status" value="1"/>
</dbReference>
<protein>
    <recommendedName>
        <fullName evidence="10">DUF350 domain-containing protein</fullName>
    </recommendedName>
</protein>
<proteinExistence type="inferred from homology"/>
<dbReference type="OrthoDB" id="5198103at2"/>
<sequence length="77" mass="8199">MNEQTSPLIDLAALLSTVVYSVLGIVLMVLTIVVVNKLFHLRLHHELVTEHNVAFGIMIAGLAVAIGIIIAGTIISP</sequence>
<evidence type="ECO:0008006" key="10">
    <source>
        <dbReference type="Google" id="ProtNLM"/>
    </source>
</evidence>
<gene>
    <name evidence="8" type="ORF">SAMN04489747_2312</name>
</gene>
<feature type="transmembrane region" description="Helical" evidence="7">
    <location>
        <begin position="53"/>
        <end position="75"/>
    </location>
</feature>
<evidence type="ECO:0000256" key="4">
    <source>
        <dbReference type="ARBA" id="ARBA00022692"/>
    </source>
</evidence>
<evidence type="ECO:0000313" key="8">
    <source>
        <dbReference type="EMBL" id="SDE02666.1"/>
    </source>
</evidence>
<dbReference type="STRING" id="675864.SAMN04489747_2312"/>
<evidence type="ECO:0000256" key="7">
    <source>
        <dbReference type="SAM" id="Phobius"/>
    </source>
</evidence>
<dbReference type="Proteomes" id="UP000198546">
    <property type="component" value="Chromosome i"/>
</dbReference>
<evidence type="ECO:0000256" key="1">
    <source>
        <dbReference type="ARBA" id="ARBA00004651"/>
    </source>
</evidence>
<evidence type="ECO:0000256" key="6">
    <source>
        <dbReference type="ARBA" id="ARBA00023136"/>
    </source>
</evidence>
<accession>A0A1G6ZM60</accession>
<evidence type="ECO:0000256" key="3">
    <source>
        <dbReference type="ARBA" id="ARBA00022475"/>
    </source>
</evidence>
<evidence type="ECO:0000256" key="2">
    <source>
        <dbReference type="ARBA" id="ARBA00005779"/>
    </source>
</evidence>
<comment type="similarity">
    <text evidence="2">Belongs to the UPF0719 family.</text>
</comment>
<feature type="transmembrane region" description="Helical" evidence="7">
    <location>
        <begin position="12"/>
        <end position="33"/>
    </location>
</feature>
<evidence type="ECO:0000313" key="9">
    <source>
        <dbReference type="Proteomes" id="UP000198546"/>
    </source>
</evidence>
<name>A0A1G6ZM60_9ACTN</name>
<dbReference type="InterPro" id="IPR007140">
    <property type="entry name" value="DUF350"/>
</dbReference>
<keyword evidence="5 7" id="KW-1133">Transmembrane helix</keyword>
<comment type="subcellular location">
    <subcellularLocation>
        <location evidence="1">Cell membrane</location>
        <topology evidence="1">Multi-pass membrane protein</topology>
    </subcellularLocation>
</comment>
<dbReference type="AlphaFoldDB" id="A0A1G6ZM60"/>
<keyword evidence="3" id="KW-1003">Cell membrane</keyword>
<organism evidence="8 9">
    <name type="scientific">Auraticoccus monumenti</name>
    <dbReference type="NCBI Taxonomy" id="675864"/>
    <lineage>
        <taxon>Bacteria</taxon>
        <taxon>Bacillati</taxon>
        <taxon>Actinomycetota</taxon>
        <taxon>Actinomycetes</taxon>
        <taxon>Propionibacteriales</taxon>
        <taxon>Propionibacteriaceae</taxon>
        <taxon>Auraticoccus</taxon>
    </lineage>
</organism>
<dbReference type="RefSeq" id="WP_090593674.1">
    <property type="nucleotide sequence ID" value="NZ_LT629688.1"/>
</dbReference>
<keyword evidence="4 7" id="KW-0812">Transmembrane</keyword>
<dbReference type="GO" id="GO:0005886">
    <property type="term" value="C:plasma membrane"/>
    <property type="evidence" value="ECO:0007669"/>
    <property type="project" value="UniProtKB-SubCell"/>
</dbReference>
<keyword evidence="6 7" id="KW-0472">Membrane</keyword>
<reference evidence="8 9" key="1">
    <citation type="submission" date="2016-10" db="EMBL/GenBank/DDBJ databases">
        <authorList>
            <person name="de Groot N.N."/>
        </authorList>
    </citation>
    <scope>NUCLEOTIDE SEQUENCE [LARGE SCALE GENOMIC DNA]</scope>
    <source>
        <strain evidence="8 9">MON 2.2</strain>
    </source>
</reference>
<dbReference type="EMBL" id="LT629688">
    <property type="protein sequence ID" value="SDE02666.1"/>
    <property type="molecule type" value="Genomic_DNA"/>
</dbReference>